<evidence type="ECO:0000313" key="1">
    <source>
        <dbReference type="EMBL" id="PSN64239.1"/>
    </source>
</evidence>
<gene>
    <name evidence="1" type="ORF">BS50DRAFT_498578</name>
</gene>
<proteinExistence type="predicted"/>
<reference evidence="1 2" key="1">
    <citation type="journal article" date="2018" name="Front. Microbiol.">
        <title>Genome-Wide Analysis of Corynespora cassiicola Leaf Fall Disease Putative Effectors.</title>
        <authorList>
            <person name="Lopez D."/>
            <person name="Ribeiro S."/>
            <person name="Label P."/>
            <person name="Fumanal B."/>
            <person name="Venisse J.S."/>
            <person name="Kohler A."/>
            <person name="de Oliveira R.R."/>
            <person name="Labutti K."/>
            <person name="Lipzen A."/>
            <person name="Lail K."/>
            <person name="Bauer D."/>
            <person name="Ohm R.A."/>
            <person name="Barry K.W."/>
            <person name="Spatafora J."/>
            <person name="Grigoriev I.V."/>
            <person name="Martin F.M."/>
            <person name="Pujade-Renaud V."/>
        </authorList>
    </citation>
    <scope>NUCLEOTIDE SEQUENCE [LARGE SCALE GENOMIC DNA]</scope>
    <source>
        <strain evidence="1 2">Philippines</strain>
    </source>
</reference>
<dbReference type="OrthoDB" id="3914029at2759"/>
<protein>
    <submittedName>
        <fullName evidence="1">Uncharacterized protein</fullName>
    </submittedName>
</protein>
<name>A0A2T2NFU6_CORCC</name>
<sequence>MLHSPAQDRTQARGQQILDQLTLARAQHIRHVIDTYIIPLVEQQASFGIAQTTIIMIPSDIPLPPAPEKSEFSFETGNEQPVEVIGFSSESEGEPKLVRLEDQMSRSEFWRSPAIVAELQRVLKESLNENSNVRASASPHLAQHEVSQPQPRHKFIRRMAQAMGREEKSLGGKHQVETEAFEVGQVSVKARLEDLCLRTTSEFGLYDTMTKQCIVVCVDVKC</sequence>
<dbReference type="AlphaFoldDB" id="A0A2T2NFU6"/>
<evidence type="ECO:0000313" key="2">
    <source>
        <dbReference type="Proteomes" id="UP000240883"/>
    </source>
</evidence>
<organism evidence="1 2">
    <name type="scientific">Corynespora cassiicola Philippines</name>
    <dbReference type="NCBI Taxonomy" id="1448308"/>
    <lineage>
        <taxon>Eukaryota</taxon>
        <taxon>Fungi</taxon>
        <taxon>Dikarya</taxon>
        <taxon>Ascomycota</taxon>
        <taxon>Pezizomycotina</taxon>
        <taxon>Dothideomycetes</taxon>
        <taxon>Pleosporomycetidae</taxon>
        <taxon>Pleosporales</taxon>
        <taxon>Corynesporascaceae</taxon>
        <taxon>Corynespora</taxon>
    </lineage>
</organism>
<accession>A0A2T2NFU6</accession>
<dbReference type="Proteomes" id="UP000240883">
    <property type="component" value="Unassembled WGS sequence"/>
</dbReference>
<dbReference type="EMBL" id="KZ678138">
    <property type="protein sequence ID" value="PSN64239.1"/>
    <property type="molecule type" value="Genomic_DNA"/>
</dbReference>
<dbReference type="STRING" id="1448308.A0A2T2NFU6"/>
<keyword evidence="2" id="KW-1185">Reference proteome</keyword>